<organism evidence="8 9">
    <name type="scientific">Hericium alpestre</name>
    <dbReference type="NCBI Taxonomy" id="135208"/>
    <lineage>
        <taxon>Eukaryota</taxon>
        <taxon>Fungi</taxon>
        <taxon>Dikarya</taxon>
        <taxon>Basidiomycota</taxon>
        <taxon>Agaricomycotina</taxon>
        <taxon>Agaricomycetes</taxon>
        <taxon>Russulales</taxon>
        <taxon>Hericiaceae</taxon>
        <taxon>Hericium</taxon>
    </lineage>
</organism>
<dbReference type="PANTHER" id="PTHR43827">
    <property type="entry name" value="2,5-DIKETO-D-GLUCONIC ACID REDUCTASE"/>
    <property type="match status" value="1"/>
</dbReference>
<dbReference type="InterPro" id="IPR020471">
    <property type="entry name" value="AKR"/>
</dbReference>
<keyword evidence="9" id="KW-1185">Reference proteome</keyword>
<evidence type="ECO:0000313" key="8">
    <source>
        <dbReference type="EMBL" id="TFY81156.1"/>
    </source>
</evidence>
<evidence type="ECO:0000259" key="7">
    <source>
        <dbReference type="Pfam" id="PF00248"/>
    </source>
</evidence>
<dbReference type="InterPro" id="IPR036812">
    <property type="entry name" value="NAD(P)_OxRdtase_dom_sf"/>
</dbReference>
<comment type="caution">
    <text evidence="8">The sequence shown here is derived from an EMBL/GenBank/DDBJ whole genome shotgun (WGS) entry which is preliminary data.</text>
</comment>
<dbReference type="Proteomes" id="UP000298061">
    <property type="component" value="Unassembled WGS sequence"/>
</dbReference>
<dbReference type="EMBL" id="SFCI01000244">
    <property type="protein sequence ID" value="TFY81156.1"/>
    <property type="molecule type" value="Genomic_DNA"/>
</dbReference>
<keyword evidence="3" id="KW-0560">Oxidoreductase</keyword>
<feature type="domain" description="NADP-dependent oxidoreductase" evidence="7">
    <location>
        <begin position="38"/>
        <end position="305"/>
    </location>
</feature>
<feature type="site" description="Lowers pKa of active site Tyr" evidence="6">
    <location>
        <position position="105"/>
    </location>
</feature>
<reference evidence="8 9" key="1">
    <citation type="submission" date="2019-02" db="EMBL/GenBank/DDBJ databases">
        <title>Genome sequencing of the rare red list fungi Hericium alpestre (H. flagellum).</title>
        <authorList>
            <person name="Buettner E."/>
            <person name="Kellner H."/>
        </authorList>
    </citation>
    <scope>NUCLEOTIDE SEQUENCE [LARGE SCALE GENOMIC DNA]</scope>
    <source>
        <strain evidence="8 9">DSM 108284</strain>
    </source>
</reference>
<evidence type="ECO:0000256" key="2">
    <source>
        <dbReference type="ARBA" id="ARBA00022857"/>
    </source>
</evidence>
<dbReference type="Gene3D" id="3.20.20.100">
    <property type="entry name" value="NADP-dependent oxidoreductase domain"/>
    <property type="match status" value="1"/>
</dbReference>
<name>A0A4Z0A288_9AGAM</name>
<accession>A0A4Z0A288</accession>
<gene>
    <name evidence="8" type="ORF">EWM64_g2852</name>
</gene>
<proteinExistence type="inferred from homology"/>
<feature type="active site" description="Proton donor" evidence="4">
    <location>
        <position position="80"/>
    </location>
</feature>
<dbReference type="Pfam" id="PF00248">
    <property type="entry name" value="Aldo_ket_red"/>
    <property type="match status" value="1"/>
</dbReference>
<dbReference type="AlphaFoldDB" id="A0A4Z0A288"/>
<dbReference type="SUPFAM" id="SSF51430">
    <property type="entry name" value="NAD(P)-linked oxidoreductase"/>
    <property type="match status" value="1"/>
</dbReference>
<dbReference type="InterPro" id="IPR018170">
    <property type="entry name" value="Aldo/ket_reductase_CS"/>
</dbReference>
<feature type="binding site" evidence="5">
    <location>
        <position position="136"/>
    </location>
    <ligand>
        <name>substrate</name>
    </ligand>
</feature>
<keyword evidence="2" id="KW-0521">NADP</keyword>
<dbReference type="GO" id="GO:0016616">
    <property type="term" value="F:oxidoreductase activity, acting on the CH-OH group of donors, NAD or NADP as acceptor"/>
    <property type="evidence" value="ECO:0007669"/>
    <property type="project" value="UniProtKB-ARBA"/>
</dbReference>
<dbReference type="InterPro" id="IPR023210">
    <property type="entry name" value="NADP_OxRdtase_dom"/>
</dbReference>
<dbReference type="PROSITE" id="PS00062">
    <property type="entry name" value="ALDOKETO_REDUCTASE_2"/>
    <property type="match status" value="1"/>
</dbReference>
<dbReference type="PRINTS" id="PR00069">
    <property type="entry name" value="ALDKETRDTASE"/>
</dbReference>
<evidence type="ECO:0000256" key="6">
    <source>
        <dbReference type="PIRSR" id="PIRSR000097-3"/>
    </source>
</evidence>
<protein>
    <recommendedName>
        <fullName evidence="7">NADP-dependent oxidoreductase domain-containing protein</fullName>
    </recommendedName>
</protein>
<dbReference type="PANTHER" id="PTHR43827:SF3">
    <property type="entry name" value="NADP-DEPENDENT OXIDOREDUCTASE DOMAIN-CONTAINING PROTEIN"/>
    <property type="match status" value="1"/>
</dbReference>
<evidence type="ECO:0000313" key="9">
    <source>
        <dbReference type="Proteomes" id="UP000298061"/>
    </source>
</evidence>
<dbReference type="CDD" id="cd19071">
    <property type="entry name" value="AKR_AKR1-5-like"/>
    <property type="match status" value="1"/>
</dbReference>
<comment type="similarity">
    <text evidence="1">Belongs to the aldo/keto reductase family.</text>
</comment>
<evidence type="ECO:0000256" key="4">
    <source>
        <dbReference type="PIRSR" id="PIRSR000097-1"/>
    </source>
</evidence>
<evidence type="ECO:0000256" key="1">
    <source>
        <dbReference type="ARBA" id="ARBA00007905"/>
    </source>
</evidence>
<evidence type="ECO:0000256" key="3">
    <source>
        <dbReference type="ARBA" id="ARBA00023002"/>
    </source>
</evidence>
<dbReference type="OrthoDB" id="5945798at2759"/>
<dbReference type="PIRSF" id="PIRSF000097">
    <property type="entry name" value="AKR"/>
    <property type="match status" value="1"/>
</dbReference>
<evidence type="ECO:0000256" key="5">
    <source>
        <dbReference type="PIRSR" id="PIRSR000097-2"/>
    </source>
</evidence>
<sequence length="348" mass="38990">MTISGADLPWLPLNNGTKIPPFGMGCWMGEAGGGKVVEDMVTSALKVGYRHFDTVRVLNALLSGAYVVAPMSLMVQAAGYDNEEHVGAAIRKSGIPREDIYVTTKLWFDHGGRVRERFDESFEKLGLEYIDLYLMHWPFVEKDERVLPPDESPTLIDTYKEMEKLLETGKVKSIGVSNFSTTTLNRLLPHCKVIPVTNQVEVHPYLPQHGLQKFCESHGILVTAYSPLGQPPSPEKQKAVPALFSDATVTALSKKYTATNAQVLISWCIQRGLICISKSANLERMKNNFTLLKLDDADMQILNNLHKEPGKHRQLIIYQSSKPREAFGAKYEWLGWNRDAEGNVLDDE</sequence>
<dbReference type="STRING" id="135208.A0A4Z0A288"/>